<keyword evidence="4" id="KW-0804">Transcription</keyword>
<dbReference type="InterPro" id="IPR039420">
    <property type="entry name" value="WalR-like"/>
</dbReference>
<dbReference type="Proteomes" id="UP000239549">
    <property type="component" value="Unassembled WGS sequence"/>
</dbReference>
<dbReference type="RefSeq" id="WP_104372180.1">
    <property type="nucleotide sequence ID" value="NZ_BFAV01000121.1"/>
</dbReference>
<feature type="domain" description="HTH luxR-type" evidence="7">
    <location>
        <begin position="153"/>
        <end position="218"/>
    </location>
</feature>
<comment type="function">
    <text evidence="5">May play the central regulatory role in sporulation. It may be an element of the effector pathway responsible for the activation of sporulation genes in response to nutritional stress. Spo0A may act in concert with spo0H (a sigma factor) to control the expression of some genes that are critical to the sporulation process.</text>
</comment>
<dbReference type="PROSITE" id="PS50043">
    <property type="entry name" value="HTH_LUXR_2"/>
    <property type="match status" value="1"/>
</dbReference>
<gene>
    <name evidence="9" type="ORF">DCCM_2955</name>
</gene>
<protein>
    <recommendedName>
        <fullName evidence="1">Stage 0 sporulation protein A homolog</fullName>
    </recommendedName>
</protein>
<dbReference type="GO" id="GO:0006355">
    <property type="term" value="P:regulation of DNA-templated transcription"/>
    <property type="evidence" value="ECO:0007669"/>
    <property type="project" value="InterPro"/>
</dbReference>
<dbReference type="GO" id="GO:0000160">
    <property type="term" value="P:phosphorelay signal transduction system"/>
    <property type="evidence" value="ECO:0007669"/>
    <property type="project" value="InterPro"/>
</dbReference>
<dbReference type="OrthoDB" id="1806906at2"/>
<evidence type="ECO:0000313" key="10">
    <source>
        <dbReference type="Proteomes" id="UP000239549"/>
    </source>
</evidence>
<dbReference type="SMART" id="SM00421">
    <property type="entry name" value="HTH_LUXR"/>
    <property type="match status" value="1"/>
</dbReference>
<evidence type="ECO:0000259" key="8">
    <source>
        <dbReference type="PROSITE" id="PS50110"/>
    </source>
</evidence>
<dbReference type="InterPro" id="IPR000792">
    <property type="entry name" value="Tscrpt_reg_LuxR_C"/>
</dbReference>
<evidence type="ECO:0000256" key="5">
    <source>
        <dbReference type="ARBA" id="ARBA00024867"/>
    </source>
</evidence>
<keyword evidence="6" id="KW-0597">Phosphoprotein</keyword>
<name>A0A2L2XCW4_9FIRM</name>
<dbReference type="Pfam" id="PF00072">
    <property type="entry name" value="Response_reg"/>
    <property type="match status" value="1"/>
</dbReference>
<evidence type="ECO:0000256" key="6">
    <source>
        <dbReference type="PROSITE-ProRule" id="PRU00169"/>
    </source>
</evidence>
<evidence type="ECO:0000259" key="7">
    <source>
        <dbReference type="PROSITE" id="PS50043"/>
    </source>
</evidence>
<evidence type="ECO:0000256" key="3">
    <source>
        <dbReference type="ARBA" id="ARBA00023125"/>
    </source>
</evidence>
<sequence length="227" mass="25282">MDRIRLLIVSDDASSRRGLTAIFSSEDIFDVAGSYSQEEGIEKSIQIQPDVVLLDISEDITEFSRKIKSIKDECPCSMVLALVENEQKISISEIMGQGVDGFVPKGIIRGCLVKAVELACRAGLFCLPSCYKKVVSTAVTERVVKIEDYKGCLNEKNEMLTKREMEILQLMVKNNSNREIATKLFISEPTVKTHVSSILRKLGLNNRAQVIIYSYKHGLVDDSKSAT</sequence>
<dbReference type="GO" id="GO:0003677">
    <property type="term" value="F:DNA binding"/>
    <property type="evidence" value="ECO:0007669"/>
    <property type="project" value="UniProtKB-KW"/>
</dbReference>
<dbReference type="SUPFAM" id="SSF46894">
    <property type="entry name" value="C-terminal effector domain of the bipartite response regulators"/>
    <property type="match status" value="1"/>
</dbReference>
<dbReference type="Pfam" id="PF00196">
    <property type="entry name" value="GerE"/>
    <property type="match status" value="1"/>
</dbReference>
<reference evidence="10" key="1">
    <citation type="submission" date="2018-02" db="EMBL/GenBank/DDBJ databases">
        <title>Genome sequence of Desulfocucumis palustris strain NAW-5.</title>
        <authorList>
            <person name="Watanabe M."/>
            <person name="Kojima H."/>
            <person name="Fukui M."/>
        </authorList>
    </citation>
    <scope>NUCLEOTIDE SEQUENCE [LARGE SCALE GENOMIC DNA]</scope>
    <source>
        <strain evidence="10">NAW-5</strain>
    </source>
</reference>
<comment type="caution">
    <text evidence="9">The sequence shown here is derived from an EMBL/GenBank/DDBJ whole genome shotgun (WGS) entry which is preliminary data.</text>
</comment>
<dbReference type="EMBL" id="BFAV01000121">
    <property type="protein sequence ID" value="GBF33844.1"/>
    <property type="molecule type" value="Genomic_DNA"/>
</dbReference>
<accession>A0A2L2XCW4</accession>
<evidence type="ECO:0000256" key="4">
    <source>
        <dbReference type="ARBA" id="ARBA00023163"/>
    </source>
</evidence>
<dbReference type="PRINTS" id="PR00038">
    <property type="entry name" value="HTHLUXR"/>
</dbReference>
<organism evidence="9 10">
    <name type="scientific">Desulfocucumis palustris</name>
    <dbReference type="NCBI Taxonomy" id="1898651"/>
    <lineage>
        <taxon>Bacteria</taxon>
        <taxon>Bacillati</taxon>
        <taxon>Bacillota</taxon>
        <taxon>Clostridia</taxon>
        <taxon>Eubacteriales</taxon>
        <taxon>Desulfocucumaceae</taxon>
        <taxon>Desulfocucumis</taxon>
    </lineage>
</organism>
<keyword evidence="10" id="KW-1185">Reference proteome</keyword>
<feature type="domain" description="Response regulatory" evidence="8">
    <location>
        <begin position="5"/>
        <end position="120"/>
    </location>
</feature>
<dbReference type="InterPro" id="IPR011006">
    <property type="entry name" value="CheY-like_superfamily"/>
</dbReference>
<dbReference type="PANTHER" id="PTHR43214">
    <property type="entry name" value="TWO-COMPONENT RESPONSE REGULATOR"/>
    <property type="match status" value="1"/>
</dbReference>
<evidence type="ECO:0000313" key="9">
    <source>
        <dbReference type="EMBL" id="GBF33844.1"/>
    </source>
</evidence>
<dbReference type="SUPFAM" id="SSF52172">
    <property type="entry name" value="CheY-like"/>
    <property type="match status" value="1"/>
</dbReference>
<dbReference type="Gene3D" id="3.40.50.2300">
    <property type="match status" value="1"/>
</dbReference>
<dbReference type="AlphaFoldDB" id="A0A2L2XCW4"/>
<dbReference type="SMART" id="SM00448">
    <property type="entry name" value="REC"/>
    <property type="match status" value="1"/>
</dbReference>
<feature type="modified residue" description="4-aspartylphosphate" evidence="6">
    <location>
        <position position="55"/>
    </location>
</feature>
<evidence type="ECO:0000256" key="2">
    <source>
        <dbReference type="ARBA" id="ARBA00023015"/>
    </source>
</evidence>
<dbReference type="InterPro" id="IPR016032">
    <property type="entry name" value="Sig_transdc_resp-reg_C-effctor"/>
</dbReference>
<proteinExistence type="predicted"/>
<evidence type="ECO:0000256" key="1">
    <source>
        <dbReference type="ARBA" id="ARBA00018672"/>
    </source>
</evidence>
<keyword evidence="3" id="KW-0238">DNA-binding</keyword>
<dbReference type="InterPro" id="IPR001789">
    <property type="entry name" value="Sig_transdc_resp-reg_receiver"/>
</dbReference>
<keyword evidence="2" id="KW-0805">Transcription regulation</keyword>
<dbReference type="PROSITE" id="PS50110">
    <property type="entry name" value="RESPONSE_REGULATORY"/>
    <property type="match status" value="1"/>
</dbReference>
<dbReference type="PANTHER" id="PTHR43214:SF43">
    <property type="entry name" value="TWO-COMPONENT RESPONSE REGULATOR"/>
    <property type="match status" value="1"/>
</dbReference>
<dbReference type="CDD" id="cd06170">
    <property type="entry name" value="LuxR_C_like"/>
    <property type="match status" value="1"/>
</dbReference>